<dbReference type="EMBL" id="CP051774">
    <property type="protein sequence ID" value="QJE98817.1"/>
    <property type="molecule type" value="Genomic_DNA"/>
</dbReference>
<keyword evidence="1" id="KW-0732">Signal</keyword>
<dbReference type="Proteomes" id="UP000501812">
    <property type="component" value="Chromosome"/>
</dbReference>
<dbReference type="PROSITE" id="PS51257">
    <property type="entry name" value="PROKAR_LIPOPROTEIN"/>
    <property type="match status" value="1"/>
</dbReference>
<feature type="signal peptide" evidence="1">
    <location>
        <begin position="1"/>
        <end position="24"/>
    </location>
</feature>
<keyword evidence="3" id="KW-1185">Reference proteome</keyword>
<evidence type="ECO:0008006" key="4">
    <source>
        <dbReference type="Google" id="ProtNLM"/>
    </source>
</evidence>
<dbReference type="RefSeq" id="WP_169457304.1">
    <property type="nucleotide sequence ID" value="NZ_CP051774.1"/>
</dbReference>
<dbReference type="KEGG" id="luo:HHL09_24570"/>
<dbReference type="AlphaFoldDB" id="A0A858RP64"/>
<name>A0A858RP64_9BACT</name>
<feature type="chain" id="PRO_5032980957" description="Lipoprotein" evidence="1">
    <location>
        <begin position="25"/>
        <end position="138"/>
    </location>
</feature>
<reference evidence="2 3" key="1">
    <citation type="submission" date="2020-04" db="EMBL/GenBank/DDBJ databases">
        <title>Luteolibacter sp. G-1-1-1 isolated from soil.</title>
        <authorList>
            <person name="Dahal R.H."/>
        </authorList>
    </citation>
    <scope>NUCLEOTIDE SEQUENCE [LARGE SCALE GENOMIC DNA]</scope>
    <source>
        <strain evidence="2 3">G-1-1-1</strain>
    </source>
</reference>
<sequence>MKTFASLIASLAMLAGSLFLGGCASTTASSTEPLLSAAGFTSRTPENAKQQELYNQLTPYKVQRGEYKGKVMYAYKDEKKGVAYVGDEAAYQRYQKLAVERRIARDNYEAAQMNRDFAYGWYGAYGPYYGYGYPVRRW</sequence>
<proteinExistence type="predicted"/>
<evidence type="ECO:0000313" key="3">
    <source>
        <dbReference type="Proteomes" id="UP000501812"/>
    </source>
</evidence>
<evidence type="ECO:0000313" key="2">
    <source>
        <dbReference type="EMBL" id="QJE98817.1"/>
    </source>
</evidence>
<gene>
    <name evidence="2" type="ORF">HHL09_24570</name>
</gene>
<organism evidence="2 3">
    <name type="scientific">Luteolibacter luteus</name>
    <dbReference type="NCBI Taxonomy" id="2728835"/>
    <lineage>
        <taxon>Bacteria</taxon>
        <taxon>Pseudomonadati</taxon>
        <taxon>Verrucomicrobiota</taxon>
        <taxon>Verrucomicrobiia</taxon>
        <taxon>Verrucomicrobiales</taxon>
        <taxon>Verrucomicrobiaceae</taxon>
        <taxon>Luteolibacter</taxon>
    </lineage>
</organism>
<protein>
    <recommendedName>
        <fullName evidence="4">Lipoprotein</fullName>
    </recommendedName>
</protein>
<evidence type="ECO:0000256" key="1">
    <source>
        <dbReference type="SAM" id="SignalP"/>
    </source>
</evidence>
<accession>A0A858RP64</accession>